<feature type="transmembrane region" description="Helical" evidence="6">
    <location>
        <begin position="54"/>
        <end position="75"/>
    </location>
</feature>
<dbReference type="NCBIfam" id="TIGR02737">
    <property type="entry name" value="caa3_CtaG"/>
    <property type="match status" value="1"/>
</dbReference>
<dbReference type="InterPro" id="IPR014108">
    <property type="entry name" value="Caa3-assmbl_CtaG"/>
</dbReference>
<dbReference type="EMBL" id="FOHJ01000009">
    <property type="protein sequence ID" value="SET86138.1"/>
    <property type="molecule type" value="Genomic_DNA"/>
</dbReference>
<dbReference type="Proteomes" id="UP000199095">
    <property type="component" value="Unassembled WGS sequence"/>
</dbReference>
<dbReference type="AlphaFoldDB" id="A0A1I0HQ69"/>
<dbReference type="RefSeq" id="WP_093136518.1">
    <property type="nucleotide sequence ID" value="NZ_FOHJ01000009.1"/>
</dbReference>
<dbReference type="STRING" id="237682.SAMN05421676_109124"/>
<evidence type="ECO:0000256" key="2">
    <source>
        <dbReference type="ARBA" id="ARBA00022475"/>
    </source>
</evidence>
<comment type="subcellular location">
    <subcellularLocation>
        <location evidence="1">Cell membrane</location>
        <topology evidence="1">Multi-pass membrane protein</topology>
    </subcellularLocation>
</comment>
<dbReference type="OrthoDB" id="128422at2"/>
<feature type="transmembrane region" description="Helical" evidence="6">
    <location>
        <begin position="87"/>
        <end position="106"/>
    </location>
</feature>
<evidence type="ECO:0000256" key="5">
    <source>
        <dbReference type="ARBA" id="ARBA00023136"/>
    </source>
</evidence>
<sequence>MWSKLQIFGFQALWSPYFLLYIIALGLIYHVLTGPLRHKFGAKDEEVPSGKQKAMFYAGLILLYIVKGAPVDLLSHILLMAHMIQMALYYLVFPILMIKGIPAWIWRKVFGVKVLGFILNILTKPLVAILLFNFIFSIYHIPFILDFSKSYQLAHSSITIIILFTAFCMWWPLLSPLGGHQIAKPFGKILYIFGNGMLITPACALIIFSGEPIYATYSDIQAWTNAMSLCVPTDVLNGISLGGPQVITKISILYDQQAGGIIMKVMQEIIYGTVLAKVFFKWFKNESSRGIDPIPNQS</sequence>
<gene>
    <name evidence="7" type="ORF">SAMN05421676_109124</name>
</gene>
<evidence type="ECO:0000256" key="3">
    <source>
        <dbReference type="ARBA" id="ARBA00022692"/>
    </source>
</evidence>
<name>A0A1I0HQ69_9BACI</name>
<dbReference type="GO" id="GO:0005886">
    <property type="term" value="C:plasma membrane"/>
    <property type="evidence" value="ECO:0007669"/>
    <property type="project" value="UniProtKB-SubCell"/>
</dbReference>
<organism evidence="7 8">
    <name type="scientific">Salinibacillus kushneri</name>
    <dbReference type="NCBI Taxonomy" id="237682"/>
    <lineage>
        <taxon>Bacteria</taxon>
        <taxon>Bacillati</taxon>
        <taxon>Bacillota</taxon>
        <taxon>Bacilli</taxon>
        <taxon>Bacillales</taxon>
        <taxon>Bacillaceae</taxon>
        <taxon>Salinibacillus</taxon>
    </lineage>
</organism>
<feature type="transmembrane region" description="Helical" evidence="6">
    <location>
        <begin position="12"/>
        <end position="32"/>
    </location>
</feature>
<evidence type="ECO:0000256" key="1">
    <source>
        <dbReference type="ARBA" id="ARBA00004651"/>
    </source>
</evidence>
<reference evidence="8" key="1">
    <citation type="submission" date="2016-10" db="EMBL/GenBank/DDBJ databases">
        <authorList>
            <person name="Varghese N."/>
            <person name="Submissions S."/>
        </authorList>
    </citation>
    <scope>NUCLEOTIDE SEQUENCE [LARGE SCALE GENOMIC DNA]</scope>
    <source>
        <strain evidence="8">CGMCC 1.3566</strain>
    </source>
</reference>
<protein>
    <submittedName>
        <fullName evidence="7">Putative membrane protein</fullName>
    </submittedName>
</protein>
<feature type="transmembrane region" description="Helical" evidence="6">
    <location>
        <begin position="126"/>
        <end position="145"/>
    </location>
</feature>
<feature type="transmembrane region" description="Helical" evidence="6">
    <location>
        <begin position="189"/>
        <end position="208"/>
    </location>
</feature>
<dbReference type="Pfam" id="PF09678">
    <property type="entry name" value="Caa3_CtaG"/>
    <property type="match status" value="1"/>
</dbReference>
<evidence type="ECO:0000256" key="4">
    <source>
        <dbReference type="ARBA" id="ARBA00022989"/>
    </source>
</evidence>
<proteinExistence type="predicted"/>
<evidence type="ECO:0000256" key="6">
    <source>
        <dbReference type="SAM" id="Phobius"/>
    </source>
</evidence>
<evidence type="ECO:0000313" key="8">
    <source>
        <dbReference type="Proteomes" id="UP000199095"/>
    </source>
</evidence>
<feature type="transmembrane region" description="Helical" evidence="6">
    <location>
        <begin position="157"/>
        <end position="177"/>
    </location>
</feature>
<keyword evidence="5 6" id="KW-0472">Membrane</keyword>
<dbReference type="InterPro" id="IPR019108">
    <property type="entry name" value="Caa3_assmbl_CtaG-rel"/>
</dbReference>
<keyword evidence="4 6" id="KW-1133">Transmembrane helix</keyword>
<keyword evidence="2" id="KW-1003">Cell membrane</keyword>
<evidence type="ECO:0000313" key="7">
    <source>
        <dbReference type="EMBL" id="SET86138.1"/>
    </source>
</evidence>
<keyword evidence="8" id="KW-1185">Reference proteome</keyword>
<keyword evidence="3 6" id="KW-0812">Transmembrane</keyword>
<accession>A0A1I0HQ69</accession>